<accession>S4NNG9</accession>
<reference evidence="3" key="2">
    <citation type="submission" date="2013-05" db="EMBL/GenBank/DDBJ databases">
        <authorList>
            <person name="Carter J.-M."/>
            <person name="Baker S.C."/>
            <person name="Pink R."/>
            <person name="Carter D.R.F."/>
            <person name="Collins A."/>
            <person name="Tomlin J."/>
            <person name="Gibbs M."/>
            <person name="Breuker C.J."/>
        </authorList>
    </citation>
    <scope>NUCLEOTIDE SEQUENCE</scope>
    <source>
        <tissue evidence="3">Ovary</tissue>
    </source>
</reference>
<proteinExistence type="inferred from homology"/>
<reference evidence="3" key="1">
    <citation type="journal article" date="2013" name="BMC Genomics">
        <title>Unscrambling butterfly oogenesis.</title>
        <authorList>
            <person name="Carter J.M."/>
            <person name="Baker S.C."/>
            <person name="Pink R."/>
            <person name="Carter D.R."/>
            <person name="Collins A."/>
            <person name="Tomlin J."/>
            <person name="Gibbs M."/>
            <person name="Breuker C.J."/>
        </authorList>
    </citation>
    <scope>NUCLEOTIDE SEQUENCE</scope>
    <source>
        <tissue evidence="3">Ovary</tissue>
    </source>
</reference>
<dbReference type="PANTHER" id="PTHR31516:SF16">
    <property type="entry name" value="TITIN"/>
    <property type="match status" value="1"/>
</dbReference>
<feature type="non-terminal residue" evidence="3">
    <location>
        <position position="290"/>
    </location>
</feature>
<dbReference type="EMBL" id="GAIX01012259">
    <property type="protein sequence ID" value="JAA80301.1"/>
    <property type="molecule type" value="Transcribed_RNA"/>
</dbReference>
<dbReference type="GO" id="GO:0005879">
    <property type="term" value="C:axonemal microtubule"/>
    <property type="evidence" value="ECO:0007669"/>
    <property type="project" value="TreeGrafter"/>
</dbReference>
<feature type="compositionally biased region" description="Polar residues" evidence="2">
    <location>
        <begin position="195"/>
        <end position="212"/>
    </location>
</feature>
<feature type="region of interest" description="Disordered" evidence="2">
    <location>
        <begin position="85"/>
        <end position="290"/>
    </location>
</feature>
<dbReference type="InterPro" id="IPR033336">
    <property type="entry name" value="SAXO1/2"/>
</dbReference>
<evidence type="ECO:0000313" key="3">
    <source>
        <dbReference type="EMBL" id="JAA80301.1"/>
    </source>
</evidence>
<evidence type="ECO:0000256" key="1">
    <source>
        <dbReference type="ARBA" id="ARBA00008738"/>
    </source>
</evidence>
<feature type="compositionally biased region" description="Basic and acidic residues" evidence="2">
    <location>
        <begin position="246"/>
        <end position="264"/>
    </location>
</feature>
<feature type="compositionally biased region" description="Basic and acidic residues" evidence="2">
    <location>
        <begin position="217"/>
        <end position="234"/>
    </location>
</feature>
<dbReference type="AlphaFoldDB" id="S4NNG9"/>
<organism evidence="3">
    <name type="scientific">Pararge aegeria</name>
    <name type="common">speckled wood butterfly</name>
    <dbReference type="NCBI Taxonomy" id="116150"/>
    <lineage>
        <taxon>Eukaryota</taxon>
        <taxon>Metazoa</taxon>
        <taxon>Ecdysozoa</taxon>
        <taxon>Arthropoda</taxon>
        <taxon>Hexapoda</taxon>
        <taxon>Insecta</taxon>
        <taxon>Pterygota</taxon>
        <taxon>Neoptera</taxon>
        <taxon>Endopterygota</taxon>
        <taxon>Lepidoptera</taxon>
        <taxon>Glossata</taxon>
        <taxon>Ditrysia</taxon>
        <taxon>Papilionoidea</taxon>
        <taxon>Nymphalidae</taxon>
        <taxon>Satyrinae</taxon>
        <taxon>Satyrini</taxon>
        <taxon>Parargina</taxon>
        <taxon>Pararge</taxon>
    </lineage>
</organism>
<feature type="compositionally biased region" description="Basic and acidic residues" evidence="2">
    <location>
        <begin position="275"/>
        <end position="290"/>
    </location>
</feature>
<feature type="compositionally biased region" description="Basic and acidic residues" evidence="2">
    <location>
        <begin position="89"/>
        <end position="118"/>
    </location>
</feature>
<protein>
    <submittedName>
        <fullName evidence="3">Uncharacterized protein</fullName>
    </submittedName>
</protein>
<dbReference type="GO" id="GO:0036064">
    <property type="term" value="C:ciliary basal body"/>
    <property type="evidence" value="ECO:0007669"/>
    <property type="project" value="TreeGrafter"/>
</dbReference>
<dbReference type="PANTHER" id="PTHR31516">
    <property type="entry name" value="STABILIZER OF AXONEMAL MICROTUBULES 2"/>
    <property type="match status" value="1"/>
</dbReference>
<name>S4NNG9_9NEOP</name>
<dbReference type="GO" id="GO:0008017">
    <property type="term" value="F:microtubule binding"/>
    <property type="evidence" value="ECO:0007669"/>
    <property type="project" value="InterPro"/>
</dbReference>
<dbReference type="GO" id="GO:0005814">
    <property type="term" value="C:centriole"/>
    <property type="evidence" value="ECO:0007669"/>
    <property type="project" value="TreeGrafter"/>
</dbReference>
<evidence type="ECO:0000256" key="2">
    <source>
        <dbReference type="SAM" id="MobiDB-lite"/>
    </source>
</evidence>
<sequence length="290" mass="33706">MKQRNDYSVVTGDRMAIVKHEDNLKMEGKMDTVRTSDTYRVVKGQRVKLTRREDNLKIEGVFEDHTRRDDYKQIKGVKTAINYYPGGKYPKEQGDKLPGELKGDTPKSYHDRHPKEPISKQTSYTIKEVTETDNTIKSTQDDTTKYIVHRTSKLARPNDGPENDQRLSDSSIPHRSPTDEVDETGRPRWVKPQDNLHTSGEMQSRLKSQWQPGDTPEQIRPKDNLKPEGEFDRPKRPHWQPGDTPEQVRPKDNLKPEGEFDRPKRPQWQPGDTPEQIRSKDNLRPEGDFD</sequence>
<dbReference type="GO" id="GO:0036126">
    <property type="term" value="C:sperm flagellum"/>
    <property type="evidence" value="ECO:0007669"/>
    <property type="project" value="TreeGrafter"/>
</dbReference>
<comment type="similarity">
    <text evidence="1">Belongs to the FAM154 family.</text>
</comment>